<keyword evidence="2" id="KW-1185">Reference proteome</keyword>
<dbReference type="Pfam" id="PF04305">
    <property type="entry name" value="DUF455"/>
    <property type="match status" value="1"/>
</dbReference>
<dbReference type="Gene3D" id="1.20.1260.10">
    <property type="match status" value="1"/>
</dbReference>
<dbReference type="OrthoDB" id="426882at2759"/>
<dbReference type="VEuPathDB" id="AmoebaDB:NfTy_029070"/>
<dbReference type="SUPFAM" id="SSF47240">
    <property type="entry name" value="Ferritin-like"/>
    <property type="match status" value="1"/>
</dbReference>
<proteinExistence type="predicted"/>
<dbReference type="PROSITE" id="PS51257">
    <property type="entry name" value="PROKAR_LIPOPROTEIN"/>
    <property type="match status" value="1"/>
</dbReference>
<dbReference type="PANTHER" id="PTHR42782">
    <property type="entry name" value="SI:CH73-314G15.3"/>
    <property type="match status" value="1"/>
</dbReference>
<sequence length="451" mass="52459">MKRFSRHHCVHTLNLPHVLLQSSSFSCTHTLRKKQQPCGVLWKRMHLGSVFSDLMSTREFSSHHPHQGTAENNITFSDDLNIKFSFDYRDIYTMIREVNDRNIQFVFDTSRRQQLLDTLEIGMRILSSSNAEEKVSLTHQARFLPSNRDHEGLRIQEERSLINTTDEDEFEKQVSELRKKYLNEFCGDHYMPGRPEKPLLIEDMKQIPTSYKQAGVSLPIFLLHNMAHIELNAIDLCWHTLIMCLLNPIKESVLYSESNNDIHDHETHQLNLFEFMNDFIKIAKDEARHFKELSERLNVLGSSYGAVTSHKAIWNLARDTQYSLLERVVIGNCVLEGRGLDSGDRLISKMIGCGDMISCNIVRTICHEEEDHVRIGVKWFNNISQLLFKNMEGLTSVLPSQFDNFQKQLFQQIVLKYYGPLPGPFNHEARGAANMKLDWYEEISRNKIMKK</sequence>
<dbReference type="EMBL" id="VFQX01000019">
    <property type="protein sequence ID" value="KAF0980201.1"/>
    <property type="molecule type" value="Genomic_DNA"/>
</dbReference>
<dbReference type="VEuPathDB" id="AmoebaDB:NF0071180"/>
<organism evidence="1 2">
    <name type="scientific">Naegleria fowleri</name>
    <name type="common">Brain eating amoeba</name>
    <dbReference type="NCBI Taxonomy" id="5763"/>
    <lineage>
        <taxon>Eukaryota</taxon>
        <taxon>Discoba</taxon>
        <taxon>Heterolobosea</taxon>
        <taxon>Tetramitia</taxon>
        <taxon>Eutetramitia</taxon>
        <taxon>Vahlkampfiidae</taxon>
        <taxon>Naegleria</taxon>
    </lineage>
</organism>
<dbReference type="GeneID" id="68120630"/>
<dbReference type="CDD" id="cd00657">
    <property type="entry name" value="Ferritin_like"/>
    <property type="match status" value="1"/>
</dbReference>
<dbReference type="InterPro" id="IPR007402">
    <property type="entry name" value="DUF455"/>
</dbReference>
<name>A0A6A5C009_NAEFO</name>
<dbReference type="PANTHER" id="PTHR42782:SF4">
    <property type="entry name" value="DUF455 DOMAIN-CONTAINING PROTEIN"/>
    <property type="match status" value="1"/>
</dbReference>
<evidence type="ECO:0000313" key="2">
    <source>
        <dbReference type="Proteomes" id="UP000444721"/>
    </source>
</evidence>
<reference evidence="1 2" key="1">
    <citation type="journal article" date="2019" name="Sci. Rep.">
        <title>Nanopore sequencing improves the draft genome of the human pathogenic amoeba Naegleria fowleri.</title>
        <authorList>
            <person name="Liechti N."/>
            <person name="Schurch N."/>
            <person name="Bruggmann R."/>
            <person name="Wittwer M."/>
        </authorList>
    </citation>
    <scope>NUCLEOTIDE SEQUENCE [LARGE SCALE GENOMIC DNA]</scope>
    <source>
        <strain evidence="1 2">ATCC 30894</strain>
    </source>
</reference>
<accession>A0A6A5C009</accession>
<dbReference type="AlphaFoldDB" id="A0A6A5C009"/>
<comment type="caution">
    <text evidence="1">The sequence shown here is derived from an EMBL/GenBank/DDBJ whole genome shotgun (WGS) entry which is preliminary data.</text>
</comment>
<gene>
    <name evidence="1" type="ORF">FDP41_013415</name>
</gene>
<protein>
    <submittedName>
        <fullName evidence="1">Uncharacterized protein</fullName>
    </submittedName>
</protein>
<dbReference type="InterPro" id="IPR012347">
    <property type="entry name" value="Ferritin-like"/>
</dbReference>
<evidence type="ECO:0000313" key="1">
    <source>
        <dbReference type="EMBL" id="KAF0980201.1"/>
    </source>
</evidence>
<dbReference type="InterPro" id="IPR009078">
    <property type="entry name" value="Ferritin-like_SF"/>
</dbReference>
<dbReference type="RefSeq" id="XP_044564914.1">
    <property type="nucleotide sequence ID" value="XM_044704043.1"/>
</dbReference>
<dbReference type="Proteomes" id="UP000444721">
    <property type="component" value="Unassembled WGS sequence"/>
</dbReference>
<dbReference type="VEuPathDB" id="AmoebaDB:FDP41_013415"/>